<dbReference type="SUPFAM" id="SSF50090">
    <property type="entry name" value="Electron transport accessory proteins"/>
    <property type="match status" value="1"/>
</dbReference>
<feature type="domain" description="Nitrile hydratase beta subunit-like N-terminal" evidence="1">
    <location>
        <begin position="3"/>
        <end position="65"/>
    </location>
</feature>
<dbReference type="OrthoDB" id="9811616at2"/>
<reference evidence="2 3" key="1">
    <citation type="submission" date="2018-03" db="EMBL/GenBank/DDBJ databases">
        <authorList>
            <person name="Keele B.F."/>
        </authorList>
    </citation>
    <scope>NUCLEOTIDE SEQUENCE [LARGE SCALE GENOMIC DNA]</scope>
    <source>
        <strain evidence="2 3">CECT 8504</strain>
    </source>
</reference>
<dbReference type="Gene3D" id="1.10.472.20">
    <property type="entry name" value="Nitrile hydratase, beta subunit"/>
    <property type="match status" value="1"/>
</dbReference>
<evidence type="ECO:0000259" key="1">
    <source>
        <dbReference type="Pfam" id="PF21006"/>
    </source>
</evidence>
<dbReference type="NCBIfam" id="TIGR03889">
    <property type="entry name" value="nitrile_acc"/>
    <property type="match status" value="1"/>
</dbReference>
<gene>
    <name evidence="2" type="ORF">PAA8504_02637</name>
</gene>
<dbReference type="EMBL" id="ONZF01000005">
    <property type="protein sequence ID" value="SPJ24798.1"/>
    <property type="molecule type" value="Genomic_DNA"/>
</dbReference>
<organism evidence="2 3">
    <name type="scientific">Palleronia abyssalis</name>
    <dbReference type="NCBI Taxonomy" id="1501240"/>
    <lineage>
        <taxon>Bacteria</taxon>
        <taxon>Pseudomonadati</taxon>
        <taxon>Pseudomonadota</taxon>
        <taxon>Alphaproteobacteria</taxon>
        <taxon>Rhodobacterales</taxon>
        <taxon>Roseobacteraceae</taxon>
        <taxon>Palleronia</taxon>
    </lineage>
</organism>
<dbReference type="Pfam" id="PF21006">
    <property type="entry name" value="NHase_beta_N"/>
    <property type="match status" value="1"/>
</dbReference>
<name>A0A2R8BXB2_9RHOB</name>
<dbReference type="InterPro" id="IPR042262">
    <property type="entry name" value="CN_hydtase_beta_C"/>
</dbReference>
<dbReference type="RefSeq" id="WP_108894608.1">
    <property type="nucleotide sequence ID" value="NZ_ONZF01000005.1"/>
</dbReference>
<dbReference type="Proteomes" id="UP000244912">
    <property type="component" value="Unassembled WGS sequence"/>
</dbReference>
<proteinExistence type="predicted"/>
<protein>
    <recommendedName>
        <fullName evidence="1">Nitrile hydratase beta subunit-like N-terminal domain-containing protein</fullName>
    </recommendedName>
</protein>
<sequence>MTEPPFDQPWHAQAFALTHHLADQGYIAWPDWTEAFAQQIANRPIETPDDYYAAWIDALESLLPDDTDTLAQLRAAWAEAYEATPHGQPVHLPSSL</sequence>
<evidence type="ECO:0000313" key="3">
    <source>
        <dbReference type="Proteomes" id="UP000244912"/>
    </source>
</evidence>
<dbReference type="InterPro" id="IPR023808">
    <property type="entry name" value="Nitrile_Hydratase_acc_put"/>
</dbReference>
<keyword evidence="3" id="KW-1185">Reference proteome</keyword>
<dbReference type="InterPro" id="IPR049054">
    <property type="entry name" value="CN_hydtase_beta-like_N"/>
</dbReference>
<evidence type="ECO:0000313" key="2">
    <source>
        <dbReference type="EMBL" id="SPJ24798.1"/>
    </source>
</evidence>
<dbReference type="AlphaFoldDB" id="A0A2R8BXB2"/>
<dbReference type="InterPro" id="IPR008990">
    <property type="entry name" value="Elect_transpt_acc-like_dom_sf"/>
</dbReference>
<accession>A0A2R8BXB2</accession>